<evidence type="ECO:0000256" key="5">
    <source>
        <dbReference type="ARBA" id="ARBA00008072"/>
    </source>
</evidence>
<keyword evidence="15 18" id="KW-0786">Thiamine pyrophosphate</keyword>
<dbReference type="InterPro" id="IPR012110">
    <property type="entry name" value="PDC/IPDC-like"/>
</dbReference>
<dbReference type="SMART" id="SM00829">
    <property type="entry name" value="PKS_ER"/>
    <property type="match status" value="1"/>
</dbReference>
<keyword evidence="10" id="KW-0210">Decarboxylase</keyword>
<dbReference type="CDD" id="cd08297">
    <property type="entry name" value="CAD3"/>
    <property type="match status" value="1"/>
</dbReference>
<dbReference type="InterPro" id="IPR047214">
    <property type="entry name" value="TPP_PDC_IPDC"/>
</dbReference>
<evidence type="ECO:0000256" key="13">
    <source>
        <dbReference type="ARBA" id="ARBA00023002"/>
    </source>
</evidence>
<dbReference type="OrthoDB" id="3970464at2759"/>
<dbReference type="InterPro" id="IPR029061">
    <property type="entry name" value="THDP-binding"/>
</dbReference>
<evidence type="ECO:0000259" key="19">
    <source>
        <dbReference type="SMART" id="SM00829"/>
    </source>
</evidence>
<keyword evidence="9 17" id="KW-0479">Metal-binding</keyword>
<evidence type="ECO:0000256" key="17">
    <source>
        <dbReference type="RuleBase" id="RU361277"/>
    </source>
</evidence>
<dbReference type="Pfam" id="PF02776">
    <property type="entry name" value="TPP_enzyme_N"/>
    <property type="match status" value="1"/>
</dbReference>
<keyword evidence="16" id="KW-0456">Lyase</keyword>
<dbReference type="GO" id="GO:0000949">
    <property type="term" value="P:aromatic amino acid family catabolic process to alcohol via Ehrlich pathway"/>
    <property type="evidence" value="ECO:0007669"/>
    <property type="project" value="TreeGrafter"/>
</dbReference>
<dbReference type="InterPro" id="IPR002328">
    <property type="entry name" value="ADH_Zn_CS"/>
</dbReference>
<dbReference type="Proteomes" id="UP000325780">
    <property type="component" value="Unassembled WGS sequence"/>
</dbReference>
<comment type="catalytic activity">
    <reaction evidence="1">
        <text>a 2-oxocarboxylate + H(+) = an aldehyde + CO2</text>
        <dbReference type="Rhea" id="RHEA:11628"/>
        <dbReference type="ChEBI" id="CHEBI:15378"/>
        <dbReference type="ChEBI" id="CHEBI:16526"/>
        <dbReference type="ChEBI" id="CHEBI:17478"/>
        <dbReference type="ChEBI" id="CHEBI:35179"/>
        <dbReference type="EC" id="4.1.1.1"/>
    </reaction>
</comment>
<dbReference type="Pfam" id="PF02775">
    <property type="entry name" value="TPP_enzyme_C"/>
    <property type="match status" value="1"/>
</dbReference>
<dbReference type="InterPro" id="IPR012000">
    <property type="entry name" value="Thiamin_PyroP_enz_cen_dom"/>
</dbReference>
<dbReference type="PANTHER" id="PTHR43452">
    <property type="entry name" value="PYRUVATE DECARBOXYLASE"/>
    <property type="match status" value="1"/>
</dbReference>
<dbReference type="SUPFAM" id="SSF52467">
    <property type="entry name" value="DHS-like NAD/FAD-binding domain"/>
    <property type="match status" value="1"/>
</dbReference>
<dbReference type="Gene3D" id="3.40.50.1220">
    <property type="entry name" value="TPP-binding domain"/>
    <property type="match status" value="1"/>
</dbReference>
<evidence type="ECO:0000256" key="8">
    <source>
        <dbReference type="ARBA" id="ARBA00014422"/>
    </source>
</evidence>
<dbReference type="GO" id="GO:0000287">
    <property type="term" value="F:magnesium ion binding"/>
    <property type="evidence" value="ECO:0007669"/>
    <property type="project" value="InterPro"/>
</dbReference>
<evidence type="ECO:0000256" key="14">
    <source>
        <dbReference type="ARBA" id="ARBA00023027"/>
    </source>
</evidence>
<keyword evidence="13" id="KW-0560">Oxidoreductase</keyword>
<dbReference type="PROSITE" id="PS00187">
    <property type="entry name" value="TPP_ENZYMES"/>
    <property type="match status" value="1"/>
</dbReference>
<dbReference type="SUPFAM" id="SSF51735">
    <property type="entry name" value="NAD(P)-binding Rossmann-fold domains"/>
    <property type="match status" value="1"/>
</dbReference>
<evidence type="ECO:0000256" key="2">
    <source>
        <dbReference type="ARBA" id="ARBA00001947"/>
    </source>
</evidence>
<comment type="similarity">
    <text evidence="4 18">Belongs to the TPP enzyme family.</text>
</comment>
<feature type="domain" description="Enoyl reductase (ER)" evidence="19">
    <location>
        <begin position="24"/>
        <end position="352"/>
    </location>
</feature>
<gene>
    <name evidence="20" type="ORF">BDV25DRAFT_136024</name>
</gene>
<dbReference type="GO" id="GO:0008270">
    <property type="term" value="F:zinc ion binding"/>
    <property type="evidence" value="ECO:0007669"/>
    <property type="project" value="InterPro"/>
</dbReference>
<dbReference type="GO" id="GO:0030976">
    <property type="term" value="F:thiamine pyrophosphate binding"/>
    <property type="evidence" value="ECO:0007669"/>
    <property type="project" value="InterPro"/>
</dbReference>
<dbReference type="Gene3D" id="3.40.50.970">
    <property type="match status" value="2"/>
</dbReference>
<dbReference type="Pfam" id="PF00107">
    <property type="entry name" value="ADH_zinc_N"/>
    <property type="match status" value="1"/>
</dbReference>
<dbReference type="InterPro" id="IPR000399">
    <property type="entry name" value="TPP-bd_CS"/>
</dbReference>
<dbReference type="InterPro" id="IPR013149">
    <property type="entry name" value="ADH-like_C"/>
</dbReference>
<dbReference type="FunFam" id="3.40.50.720:FF:000039">
    <property type="entry name" value="Alcohol dehydrogenase AdhP"/>
    <property type="match status" value="1"/>
</dbReference>
<name>A0A5N6U708_ASPAV</name>
<evidence type="ECO:0000256" key="12">
    <source>
        <dbReference type="ARBA" id="ARBA00022842"/>
    </source>
</evidence>
<dbReference type="GO" id="GO:0005829">
    <property type="term" value="C:cytosol"/>
    <property type="evidence" value="ECO:0007669"/>
    <property type="project" value="TreeGrafter"/>
</dbReference>
<dbReference type="Pfam" id="PF00205">
    <property type="entry name" value="TPP_enzyme_M"/>
    <property type="match status" value="1"/>
</dbReference>
<evidence type="ECO:0000256" key="3">
    <source>
        <dbReference type="ARBA" id="ARBA00001964"/>
    </source>
</evidence>
<dbReference type="EMBL" id="ML742030">
    <property type="protein sequence ID" value="KAE8154330.1"/>
    <property type="molecule type" value="Genomic_DNA"/>
</dbReference>
<comment type="cofactor">
    <cofactor evidence="3">
        <name>thiamine diphosphate</name>
        <dbReference type="ChEBI" id="CHEBI:58937"/>
    </cofactor>
</comment>
<dbReference type="InterPro" id="IPR020843">
    <property type="entry name" value="ER"/>
</dbReference>
<dbReference type="Gene3D" id="3.90.180.10">
    <property type="entry name" value="Medium-chain alcohol dehydrogenases, catalytic domain"/>
    <property type="match status" value="1"/>
</dbReference>
<dbReference type="CDD" id="cd02005">
    <property type="entry name" value="TPP_PDC_IPDC"/>
    <property type="match status" value="1"/>
</dbReference>
<accession>A0A5N6U708</accession>
<keyword evidence="21" id="KW-1185">Reference proteome</keyword>
<comment type="similarity">
    <text evidence="5 17">Belongs to the zinc-containing alcohol dehydrogenase family.</text>
</comment>
<dbReference type="InterPro" id="IPR047213">
    <property type="entry name" value="TPP_PYR_PDC_IPDC-like"/>
</dbReference>
<keyword evidence="14" id="KW-0520">NAD</keyword>
<dbReference type="FunFam" id="3.40.50.970:FF:000024">
    <property type="entry name" value="Pyruvate decarboxylase isozyme"/>
    <property type="match status" value="1"/>
</dbReference>
<dbReference type="CDD" id="cd07038">
    <property type="entry name" value="TPP_PYR_PDC_IPDC_like"/>
    <property type="match status" value="1"/>
</dbReference>
<dbReference type="InterPro" id="IPR029035">
    <property type="entry name" value="DHS-like_NAD/FAD-binding_dom"/>
</dbReference>
<sequence length="965" mass="104552">MGSIAPLSSAVPDAQRAHVFKSHGDPIEYATVKVPSWAPDEILVKVKFSGVCHTDLHAWKGDLPIQAKEHLVGGHEGTGIVAAVGEDVTDIKIGDRVGVQWINRSCGTCEFCVIGNEPLCPKVQLSGYTVDGTFQEYCVCKGANAVRIPDGIPLDKAAPILCAGVTVYKAIKEINGKAGQIIAIVGAGGGLGSLACQYAKACGFKVLAISAGAAKRAMCLEELGVEYFIDYKSSVDLTTEVKKVTNGGPHASVVVAAAKEPFNQAIQYVRAGGTVVAVGLPPGEIQADIATIVCREIKLKGSYVGNRHDTEEALRLYTSARFKLPLKLLDFEELPRVYELMEKGEIQGRTVLKATEEKKQWKPILTVQPKFRPECFNLGTILAYRLEELGVKDYFTVPGDFNLDLLDELLKNKSLRQIGCCNELNAGYAADGYARSAPGKVAVVVVTFMVGGLSVINAIAGAYSEGLKVIVISGCPPQDTFGQNKLIHHTLGIKDRDQALRMFRDVTTTSTRLTTKGDPLKSLDHAISSCLHDSLPVYIEIPSDIAQVPITSEAPPPLTLMEHPGGQPSDTLDAANTILASWKVARNPILVVGARTRHTIPQSTLMAVIDKLGCAVFVQPDAKSLVPESHPQFRGTFWSSASEPICEKAVLNSDLWLTVGCRWTDYHTLGKCLDISRESCRILNLQGSHIIAPDGKFVEGLCLNDVLQALIGFDIPSNDTTLYPAKTTQAHGVTNPVDHSVLSVSAVLQGIQSILKPGDTLIADTGDSWFNAQTIQLPDSVDFQMQMVYGSIGWSLPATLGYQVGKPDGRVITMIGDGSFQMTAQELSTMIQARTNSVIFIFNNLGYAIETAIHDGPYNYYTNWNYTSFATSLYNMFHASFTNNSFVHPDLPANSTKPPLFAMQIKTTTDLRLALDRVRREPDTLAVLECCVHPDDISPSLRRFGSAVRGRTADEPSENDIVYKN</sequence>
<evidence type="ECO:0000256" key="4">
    <source>
        <dbReference type="ARBA" id="ARBA00007812"/>
    </source>
</evidence>
<keyword evidence="12" id="KW-0460">Magnesium</keyword>
<dbReference type="GO" id="GO:0004022">
    <property type="term" value="F:alcohol dehydrogenase (NAD+) activity"/>
    <property type="evidence" value="ECO:0007669"/>
    <property type="project" value="UniProtKB-EC"/>
</dbReference>
<dbReference type="InterPro" id="IPR013154">
    <property type="entry name" value="ADH-like_N"/>
</dbReference>
<evidence type="ECO:0000256" key="1">
    <source>
        <dbReference type="ARBA" id="ARBA00001041"/>
    </source>
</evidence>
<dbReference type="InterPro" id="IPR036291">
    <property type="entry name" value="NAD(P)-bd_dom_sf"/>
</dbReference>
<evidence type="ECO:0000256" key="9">
    <source>
        <dbReference type="ARBA" id="ARBA00022723"/>
    </source>
</evidence>
<keyword evidence="11 17" id="KW-0862">Zinc</keyword>
<dbReference type="InterPro" id="IPR012001">
    <property type="entry name" value="Thiamin_PyroP_enz_TPP-bd_dom"/>
</dbReference>
<reference evidence="20 21" key="1">
    <citation type="submission" date="2019-04" db="EMBL/GenBank/DDBJ databases">
        <title>Friends and foes A comparative genomics study of 23 Aspergillus species from section Flavi.</title>
        <authorList>
            <consortium name="DOE Joint Genome Institute"/>
            <person name="Kjaerbolling I."/>
            <person name="Vesth T."/>
            <person name="Frisvad J.C."/>
            <person name="Nybo J.L."/>
            <person name="Theobald S."/>
            <person name="Kildgaard S."/>
            <person name="Isbrandt T."/>
            <person name="Kuo A."/>
            <person name="Sato A."/>
            <person name="Lyhne E.K."/>
            <person name="Kogle M.E."/>
            <person name="Wiebenga A."/>
            <person name="Kun R.S."/>
            <person name="Lubbers R.J."/>
            <person name="Makela M.R."/>
            <person name="Barry K."/>
            <person name="Chovatia M."/>
            <person name="Clum A."/>
            <person name="Daum C."/>
            <person name="Haridas S."/>
            <person name="He G."/>
            <person name="LaButti K."/>
            <person name="Lipzen A."/>
            <person name="Mondo S."/>
            <person name="Riley R."/>
            <person name="Salamov A."/>
            <person name="Simmons B.A."/>
            <person name="Magnuson J.K."/>
            <person name="Henrissat B."/>
            <person name="Mortensen U.H."/>
            <person name="Larsen T.O."/>
            <person name="Devries R.P."/>
            <person name="Grigoriev I.V."/>
            <person name="Machida M."/>
            <person name="Baker S.E."/>
            <person name="Andersen M.R."/>
        </authorList>
    </citation>
    <scope>NUCLEOTIDE SEQUENCE [LARGE SCALE GENOMIC DNA]</scope>
    <source>
        <strain evidence="20 21">IBT 18842</strain>
    </source>
</reference>
<dbReference type="EC" id="4.1.1.1" evidence="7"/>
<evidence type="ECO:0000313" key="21">
    <source>
        <dbReference type="Proteomes" id="UP000325780"/>
    </source>
</evidence>
<evidence type="ECO:0000313" key="20">
    <source>
        <dbReference type="EMBL" id="KAE8154330.1"/>
    </source>
</evidence>
<evidence type="ECO:0000256" key="18">
    <source>
        <dbReference type="RuleBase" id="RU362132"/>
    </source>
</evidence>
<dbReference type="PANTHER" id="PTHR43452:SF1">
    <property type="entry name" value="PYRUVATE DECARBOXYLASE C186.09-RELATED"/>
    <property type="match status" value="1"/>
</dbReference>
<dbReference type="PROSITE" id="PS00059">
    <property type="entry name" value="ADH_ZINC"/>
    <property type="match status" value="1"/>
</dbReference>
<evidence type="ECO:0000256" key="7">
    <source>
        <dbReference type="ARBA" id="ARBA00013202"/>
    </source>
</evidence>
<dbReference type="SUPFAM" id="SSF52518">
    <property type="entry name" value="Thiamin diphosphate-binding fold (THDP-binding)"/>
    <property type="match status" value="2"/>
</dbReference>
<dbReference type="FunFam" id="3.90.180.10:FF:000002">
    <property type="entry name" value="Alcohol dehydrogenase AdhP"/>
    <property type="match status" value="1"/>
</dbReference>
<protein>
    <recommendedName>
        <fullName evidence="8">Pyruvate decarboxylase</fullName>
        <ecNumber evidence="6">1.1.1.1</ecNumber>
        <ecNumber evidence="7">4.1.1.1</ecNumber>
    </recommendedName>
</protein>
<dbReference type="InterPro" id="IPR011766">
    <property type="entry name" value="TPP_enzyme_TPP-bd"/>
</dbReference>
<evidence type="ECO:0000256" key="16">
    <source>
        <dbReference type="ARBA" id="ARBA00023239"/>
    </source>
</evidence>
<comment type="cofactor">
    <cofactor evidence="2 17">
        <name>Zn(2+)</name>
        <dbReference type="ChEBI" id="CHEBI:29105"/>
    </cofactor>
</comment>
<evidence type="ECO:0000256" key="11">
    <source>
        <dbReference type="ARBA" id="ARBA00022833"/>
    </source>
</evidence>
<dbReference type="GO" id="GO:0004737">
    <property type="term" value="F:pyruvate decarboxylase activity"/>
    <property type="evidence" value="ECO:0007669"/>
    <property type="project" value="UniProtKB-EC"/>
</dbReference>
<dbReference type="EC" id="1.1.1.1" evidence="6"/>
<evidence type="ECO:0000256" key="10">
    <source>
        <dbReference type="ARBA" id="ARBA00022793"/>
    </source>
</evidence>
<evidence type="ECO:0000256" key="15">
    <source>
        <dbReference type="ARBA" id="ARBA00023052"/>
    </source>
</evidence>
<dbReference type="AlphaFoldDB" id="A0A5N6U708"/>
<evidence type="ECO:0000256" key="6">
    <source>
        <dbReference type="ARBA" id="ARBA00013190"/>
    </source>
</evidence>
<proteinExistence type="inferred from homology"/>
<dbReference type="Pfam" id="PF08240">
    <property type="entry name" value="ADH_N"/>
    <property type="match status" value="1"/>
</dbReference>
<dbReference type="Gene3D" id="3.40.50.720">
    <property type="entry name" value="NAD(P)-binding Rossmann-like Domain"/>
    <property type="match status" value="1"/>
</dbReference>
<organism evidence="20 21">
    <name type="scientific">Aspergillus avenaceus</name>
    <dbReference type="NCBI Taxonomy" id="36643"/>
    <lineage>
        <taxon>Eukaryota</taxon>
        <taxon>Fungi</taxon>
        <taxon>Dikarya</taxon>
        <taxon>Ascomycota</taxon>
        <taxon>Pezizomycotina</taxon>
        <taxon>Eurotiomycetes</taxon>
        <taxon>Eurotiomycetidae</taxon>
        <taxon>Eurotiales</taxon>
        <taxon>Aspergillaceae</taxon>
        <taxon>Aspergillus</taxon>
        <taxon>Aspergillus subgen. Circumdati</taxon>
    </lineage>
</organism>
<dbReference type="InterPro" id="IPR011032">
    <property type="entry name" value="GroES-like_sf"/>
</dbReference>
<dbReference type="SUPFAM" id="SSF50129">
    <property type="entry name" value="GroES-like"/>
    <property type="match status" value="1"/>
</dbReference>